<accession>A0A3E0IK84</accession>
<evidence type="ECO:0000259" key="1">
    <source>
        <dbReference type="Pfam" id="PF10026"/>
    </source>
</evidence>
<comment type="caution">
    <text evidence="2">The sequence shown here is derived from an EMBL/GenBank/DDBJ whole genome shotgun (WGS) entry which is preliminary data.</text>
</comment>
<dbReference type="AlphaFoldDB" id="A0A3E0IK84"/>
<dbReference type="Pfam" id="PF10026">
    <property type="entry name" value="DUF2268"/>
    <property type="match status" value="1"/>
</dbReference>
<dbReference type="EMBL" id="QKXQ01000782">
    <property type="protein sequence ID" value="REH88079.1"/>
    <property type="molecule type" value="Genomic_DNA"/>
</dbReference>
<feature type="domain" description="DUF2268" evidence="1">
    <location>
        <begin position="85"/>
        <end position="291"/>
    </location>
</feature>
<reference evidence="2 3" key="1">
    <citation type="journal article" date="2018" name="Vet. Microbiol.">
        <title>Characterisation of Staphylococcus felis isolated from cats using whole genome sequencing.</title>
        <authorList>
            <person name="Worthing K."/>
            <person name="Pang S."/>
            <person name="Trott D.J."/>
            <person name="Abraham S."/>
            <person name="Coombs G.W."/>
            <person name="Jordan D."/>
            <person name="McIntyre L."/>
            <person name="Davies M.R."/>
            <person name="Norris J."/>
        </authorList>
    </citation>
    <scope>NUCLEOTIDE SEQUENCE [LARGE SCALE GENOMIC DNA]</scope>
    <source>
        <strain evidence="2 3">F9</strain>
    </source>
</reference>
<proteinExistence type="predicted"/>
<gene>
    <name evidence="2" type="ORF">DOS83_14585</name>
</gene>
<dbReference type="Proteomes" id="UP000256562">
    <property type="component" value="Unassembled WGS sequence"/>
</dbReference>
<protein>
    <submittedName>
        <fullName evidence="2">Metallopeptidase</fullName>
    </submittedName>
</protein>
<sequence>MYNIKIIRSDKVYLDLLEQEYDNKSQYFKDNLLKYFKEKFEVQKIPYDSDSFGFDVLKFLNQSHVSPEEFNSKHISEVKRLDDDFWSNCRKYIENAIKQFELNGIQPLIDKYIFTVLLGDSEKPTMYLNNNYGGDGGVPGYVFLSIVPNTYTLDRVKSAIAHEMNHNIRYQYLKWDGGSLAELIISEGLAENFVEKMYGNQYLGPWVTTIDWKKQQNEIRKKIKENIDIDNMFEAMPYLYGDEITKLFGGVPVGLPHAAGYTCGYYLIKYYLEKTQCTIEEATIKSSDEILREVNDFWSTNIV</sequence>
<name>A0A3E0IK84_9STAP</name>
<evidence type="ECO:0000313" key="3">
    <source>
        <dbReference type="Proteomes" id="UP000256562"/>
    </source>
</evidence>
<organism evidence="2 3">
    <name type="scientific">Staphylococcus felis</name>
    <dbReference type="NCBI Taxonomy" id="46127"/>
    <lineage>
        <taxon>Bacteria</taxon>
        <taxon>Bacillati</taxon>
        <taxon>Bacillota</taxon>
        <taxon>Bacilli</taxon>
        <taxon>Bacillales</taxon>
        <taxon>Staphylococcaceae</taxon>
        <taxon>Staphylococcus</taxon>
    </lineage>
</organism>
<dbReference type="RefSeq" id="WP_116095543.1">
    <property type="nucleotide sequence ID" value="NZ_QKXN01000116.1"/>
</dbReference>
<dbReference type="InterPro" id="IPR018728">
    <property type="entry name" value="DUF2268"/>
</dbReference>
<dbReference type="OrthoDB" id="148961at2"/>
<evidence type="ECO:0000313" key="2">
    <source>
        <dbReference type="EMBL" id="REH88079.1"/>
    </source>
</evidence>